<dbReference type="InterPro" id="IPR036282">
    <property type="entry name" value="Glutathione-S-Trfase_C_sf"/>
</dbReference>
<dbReference type="InterPro" id="IPR041695">
    <property type="entry name" value="GST_C_5"/>
</dbReference>
<dbReference type="InterPro" id="IPR010987">
    <property type="entry name" value="Glutathione-S-Trfase_C-like"/>
</dbReference>
<dbReference type="InterPro" id="IPR050983">
    <property type="entry name" value="GST_Omega/HSP26"/>
</dbReference>
<gene>
    <name evidence="4" type="primary">Aste57867_20376</name>
    <name evidence="3" type="ORF">As57867_020310</name>
    <name evidence="4" type="ORF">ASTE57867_20376</name>
</gene>
<sequence length="240" mass="26927">MPPVFESAPFESFSPDQLNSFKQADGKFHLFNNIACPFGHRALWTAVETDAPFHVVEVSLKDMPSAYIENFNRYGTVPFALSNGQPIFESAIIAQYIDSKFGGGALFRHNNPEEAALAQLLAAKFEAGPFYRVLGAFNDENVASLKELLGEVERIYREDAAAYRTKGPYLLGDKLSSAEILTATFLFRFELVLKHYRQFDPLEGFPLLQSVLKAVLARPAFQATIREPEFYIEALAKFVK</sequence>
<dbReference type="OrthoDB" id="4951845at2759"/>
<dbReference type="InterPro" id="IPR036249">
    <property type="entry name" value="Thioredoxin-like_sf"/>
</dbReference>
<dbReference type="Pfam" id="PF16865">
    <property type="entry name" value="GST_C_5"/>
    <property type="match status" value="1"/>
</dbReference>
<keyword evidence="5" id="KW-1185">Reference proteome</keyword>
<reference evidence="3" key="2">
    <citation type="submission" date="2019-06" db="EMBL/GenBank/DDBJ databases">
        <title>Genomics analysis of Aphanomyces spp. identifies a new class of oomycete effector associated with host adaptation.</title>
        <authorList>
            <person name="Gaulin E."/>
        </authorList>
    </citation>
    <scope>NUCLEOTIDE SEQUENCE</scope>
    <source>
        <strain evidence="3">CBS 578.67</strain>
    </source>
</reference>
<dbReference type="Gene3D" id="3.40.30.10">
    <property type="entry name" value="Glutaredoxin"/>
    <property type="match status" value="1"/>
</dbReference>
<dbReference type="GO" id="GO:0005737">
    <property type="term" value="C:cytoplasm"/>
    <property type="evidence" value="ECO:0007669"/>
    <property type="project" value="TreeGrafter"/>
</dbReference>
<dbReference type="InterPro" id="IPR040079">
    <property type="entry name" value="Glutathione_S-Trfase"/>
</dbReference>
<dbReference type="CDD" id="cd00570">
    <property type="entry name" value="GST_N_family"/>
    <property type="match status" value="1"/>
</dbReference>
<evidence type="ECO:0000313" key="5">
    <source>
        <dbReference type="Proteomes" id="UP000332933"/>
    </source>
</evidence>
<evidence type="ECO:0000259" key="1">
    <source>
        <dbReference type="PROSITE" id="PS50404"/>
    </source>
</evidence>
<dbReference type="PANTHER" id="PTHR43968">
    <property type="match status" value="1"/>
</dbReference>
<dbReference type="SUPFAM" id="SSF47616">
    <property type="entry name" value="GST C-terminal domain-like"/>
    <property type="match status" value="1"/>
</dbReference>
<dbReference type="EMBL" id="CAADRA010006836">
    <property type="protein sequence ID" value="VFT97062.1"/>
    <property type="molecule type" value="Genomic_DNA"/>
</dbReference>
<evidence type="ECO:0000313" key="4">
    <source>
        <dbReference type="EMBL" id="VFT97062.1"/>
    </source>
</evidence>
<dbReference type="SUPFAM" id="SSF52833">
    <property type="entry name" value="Thioredoxin-like"/>
    <property type="match status" value="1"/>
</dbReference>
<dbReference type="EMBL" id="VJMH01006813">
    <property type="protein sequence ID" value="KAF0687884.1"/>
    <property type="molecule type" value="Genomic_DNA"/>
</dbReference>
<reference evidence="4 5" key="1">
    <citation type="submission" date="2019-03" db="EMBL/GenBank/DDBJ databases">
        <authorList>
            <person name="Gaulin E."/>
            <person name="Dumas B."/>
        </authorList>
    </citation>
    <scope>NUCLEOTIDE SEQUENCE [LARGE SCALE GENOMIC DNA]</scope>
    <source>
        <strain evidence="4">CBS 568.67</strain>
    </source>
</reference>
<organism evidence="4 5">
    <name type="scientific">Aphanomyces stellatus</name>
    <dbReference type="NCBI Taxonomy" id="120398"/>
    <lineage>
        <taxon>Eukaryota</taxon>
        <taxon>Sar</taxon>
        <taxon>Stramenopiles</taxon>
        <taxon>Oomycota</taxon>
        <taxon>Saprolegniomycetes</taxon>
        <taxon>Saprolegniales</taxon>
        <taxon>Verrucalvaceae</taxon>
        <taxon>Aphanomyces</taxon>
    </lineage>
</organism>
<dbReference type="AlphaFoldDB" id="A0A485LGU0"/>
<dbReference type="PROSITE" id="PS50405">
    <property type="entry name" value="GST_CTER"/>
    <property type="match status" value="1"/>
</dbReference>
<dbReference type="InterPro" id="IPR004045">
    <property type="entry name" value="Glutathione_S-Trfase_N"/>
</dbReference>
<evidence type="ECO:0000259" key="2">
    <source>
        <dbReference type="PROSITE" id="PS50405"/>
    </source>
</evidence>
<evidence type="ECO:0000313" key="3">
    <source>
        <dbReference type="EMBL" id="KAF0687884.1"/>
    </source>
</evidence>
<proteinExistence type="predicted"/>
<dbReference type="SFLD" id="SFLDS00019">
    <property type="entry name" value="Glutathione_Transferase_(cytos"/>
    <property type="match status" value="1"/>
</dbReference>
<dbReference type="Pfam" id="PF02798">
    <property type="entry name" value="GST_N"/>
    <property type="match status" value="1"/>
</dbReference>
<dbReference type="Proteomes" id="UP000332933">
    <property type="component" value="Unassembled WGS sequence"/>
</dbReference>
<dbReference type="PROSITE" id="PS50404">
    <property type="entry name" value="GST_NTER"/>
    <property type="match status" value="1"/>
</dbReference>
<feature type="domain" description="GST C-terminal" evidence="2">
    <location>
        <begin position="83"/>
        <end position="238"/>
    </location>
</feature>
<feature type="domain" description="GST N-terminal" evidence="1">
    <location>
        <begin position="26"/>
        <end position="105"/>
    </location>
</feature>
<protein>
    <submittedName>
        <fullName evidence="4">Aste57867_20376 protein</fullName>
    </submittedName>
</protein>
<name>A0A485LGU0_9STRA</name>
<dbReference type="Gene3D" id="1.20.1050.10">
    <property type="match status" value="1"/>
</dbReference>
<accession>A0A485LGU0</accession>
<dbReference type="PANTHER" id="PTHR43968:SF6">
    <property type="entry name" value="GLUTATHIONE S-TRANSFERASE OMEGA"/>
    <property type="match status" value="1"/>
</dbReference>